<dbReference type="InterPro" id="IPR018060">
    <property type="entry name" value="HTH_AraC"/>
</dbReference>
<dbReference type="SUPFAM" id="SSF51182">
    <property type="entry name" value="RmlC-like cupins"/>
    <property type="match status" value="1"/>
</dbReference>
<reference evidence="5 6" key="1">
    <citation type="submission" date="2019-01" db="EMBL/GenBank/DDBJ databases">
        <title>PMF-metabolizing Aryl O-demethylase.</title>
        <authorList>
            <person name="Kim M."/>
        </authorList>
    </citation>
    <scope>NUCLEOTIDE SEQUENCE [LARGE SCALE GENOMIC DNA]</scope>
    <source>
        <strain evidence="5 6">PMF1</strain>
    </source>
</reference>
<evidence type="ECO:0000256" key="1">
    <source>
        <dbReference type="ARBA" id="ARBA00023015"/>
    </source>
</evidence>
<dbReference type="SUPFAM" id="SSF46689">
    <property type="entry name" value="Homeodomain-like"/>
    <property type="match status" value="1"/>
</dbReference>
<proteinExistence type="predicted"/>
<dbReference type="PRINTS" id="PR00032">
    <property type="entry name" value="HTHARAC"/>
</dbReference>
<feature type="domain" description="HTH araC/xylS-type" evidence="4">
    <location>
        <begin position="203"/>
        <end position="301"/>
    </location>
</feature>
<dbReference type="GO" id="GO:0043565">
    <property type="term" value="F:sequence-specific DNA binding"/>
    <property type="evidence" value="ECO:0007669"/>
    <property type="project" value="InterPro"/>
</dbReference>
<dbReference type="InterPro" id="IPR009057">
    <property type="entry name" value="Homeodomain-like_sf"/>
</dbReference>
<evidence type="ECO:0000313" key="5">
    <source>
        <dbReference type="EMBL" id="QBE98671.1"/>
    </source>
</evidence>
<dbReference type="Gene3D" id="2.60.120.10">
    <property type="entry name" value="Jelly Rolls"/>
    <property type="match status" value="1"/>
</dbReference>
<dbReference type="InterPro" id="IPR018062">
    <property type="entry name" value="HTH_AraC-typ_CS"/>
</dbReference>
<dbReference type="InterPro" id="IPR011051">
    <property type="entry name" value="RmlC_Cupin_sf"/>
</dbReference>
<keyword evidence="3" id="KW-0804">Transcription</keyword>
<dbReference type="Proteomes" id="UP000289794">
    <property type="component" value="Chromosome"/>
</dbReference>
<dbReference type="KEGG" id="bpro:PMF13cell1_04237"/>
<dbReference type="PANTHER" id="PTHR43280">
    <property type="entry name" value="ARAC-FAMILY TRANSCRIPTIONAL REGULATOR"/>
    <property type="match status" value="1"/>
</dbReference>
<dbReference type="AlphaFoldDB" id="A0A4P6M0S5"/>
<dbReference type="SMART" id="SM00342">
    <property type="entry name" value="HTH_ARAC"/>
    <property type="match status" value="1"/>
</dbReference>
<dbReference type="RefSeq" id="WP_130182018.1">
    <property type="nucleotide sequence ID" value="NZ_CP035945.1"/>
</dbReference>
<evidence type="ECO:0000259" key="4">
    <source>
        <dbReference type="PROSITE" id="PS01124"/>
    </source>
</evidence>
<dbReference type="GO" id="GO:0003700">
    <property type="term" value="F:DNA-binding transcription factor activity"/>
    <property type="evidence" value="ECO:0007669"/>
    <property type="project" value="InterPro"/>
</dbReference>
<dbReference type="InterPro" id="IPR014710">
    <property type="entry name" value="RmlC-like_jellyroll"/>
</dbReference>
<dbReference type="InterPro" id="IPR020449">
    <property type="entry name" value="Tscrpt_reg_AraC-type_HTH"/>
</dbReference>
<gene>
    <name evidence="5" type="primary">melR_11</name>
    <name evidence="5" type="ORF">PMF13cell1_04237</name>
</gene>
<dbReference type="Gene3D" id="1.10.10.60">
    <property type="entry name" value="Homeodomain-like"/>
    <property type="match status" value="2"/>
</dbReference>
<accession>A0A4P6M0S5</accession>
<sequence>MKSSVVSVDKNLKEQISHGNYAFPVDVHCIDFQAEGNAAPSYFVCHWHPESELMLVLSGAMRYQVNETVYDMKEGEGLFINSNCLHMGTIISGEASTLSVIFHPRFLYGYEDSLIREKYISPILDSAAFPAYSLSSENTDESHVIPGLLLRCLHLYEEKSLAWELHVKACLLSCWGALFAVFTEKGTDRMIAPRSRESTGKAKSILEFIQSHYTQKISLADIADAAALSTGECGRICKRILHQTPFEYLNAYRVEQSIPDLLKKDLSITEIALKHGFSGSSYYAETFKNVRGITPSAFRRSLINSNKD</sequence>
<evidence type="ECO:0000256" key="3">
    <source>
        <dbReference type="ARBA" id="ARBA00023163"/>
    </source>
</evidence>
<name>A0A4P6M0S5_9FIRM</name>
<evidence type="ECO:0000313" key="6">
    <source>
        <dbReference type="Proteomes" id="UP000289794"/>
    </source>
</evidence>
<dbReference type="InterPro" id="IPR003313">
    <property type="entry name" value="AraC-bd"/>
</dbReference>
<dbReference type="PROSITE" id="PS01124">
    <property type="entry name" value="HTH_ARAC_FAMILY_2"/>
    <property type="match status" value="1"/>
</dbReference>
<evidence type="ECO:0000256" key="2">
    <source>
        <dbReference type="ARBA" id="ARBA00023125"/>
    </source>
</evidence>
<dbReference type="PROSITE" id="PS00041">
    <property type="entry name" value="HTH_ARAC_FAMILY_1"/>
    <property type="match status" value="1"/>
</dbReference>
<dbReference type="PANTHER" id="PTHR43280:SF28">
    <property type="entry name" value="HTH-TYPE TRANSCRIPTIONAL ACTIVATOR RHAS"/>
    <property type="match status" value="1"/>
</dbReference>
<dbReference type="Pfam" id="PF02311">
    <property type="entry name" value="AraC_binding"/>
    <property type="match status" value="1"/>
</dbReference>
<protein>
    <submittedName>
        <fullName evidence="5">Melibiose operon regulatory protein</fullName>
    </submittedName>
</protein>
<dbReference type="Pfam" id="PF12833">
    <property type="entry name" value="HTH_18"/>
    <property type="match status" value="1"/>
</dbReference>
<organism evidence="5 6">
    <name type="scientific">Blautia producta</name>
    <dbReference type="NCBI Taxonomy" id="33035"/>
    <lineage>
        <taxon>Bacteria</taxon>
        <taxon>Bacillati</taxon>
        <taxon>Bacillota</taxon>
        <taxon>Clostridia</taxon>
        <taxon>Lachnospirales</taxon>
        <taxon>Lachnospiraceae</taxon>
        <taxon>Blautia</taxon>
    </lineage>
</organism>
<keyword evidence="1" id="KW-0805">Transcription regulation</keyword>
<dbReference type="EMBL" id="CP035945">
    <property type="protein sequence ID" value="QBE98671.1"/>
    <property type="molecule type" value="Genomic_DNA"/>
</dbReference>
<keyword evidence="2" id="KW-0238">DNA-binding</keyword>